<dbReference type="InterPro" id="IPR021139">
    <property type="entry name" value="NYN"/>
</dbReference>
<dbReference type="OrthoDB" id="549353at2759"/>
<dbReference type="PANTHER" id="PTHR14379:SF3">
    <property type="entry name" value="MEIOSIS REGULATOR AND MRNA STABILITY FACTOR 1"/>
    <property type="match status" value="1"/>
</dbReference>
<dbReference type="AlphaFoldDB" id="R7TY25"/>
<evidence type="ECO:0000313" key="4">
    <source>
        <dbReference type="Proteomes" id="UP000014760"/>
    </source>
</evidence>
<dbReference type="EMBL" id="KB308863">
    <property type="protein sequence ID" value="ELT96316.1"/>
    <property type="molecule type" value="Genomic_DNA"/>
</dbReference>
<reference evidence="2 4" key="2">
    <citation type="journal article" date="2013" name="Nature">
        <title>Insights into bilaterian evolution from three spiralian genomes.</title>
        <authorList>
            <person name="Simakov O."/>
            <person name="Marletaz F."/>
            <person name="Cho S.J."/>
            <person name="Edsinger-Gonzales E."/>
            <person name="Havlak P."/>
            <person name="Hellsten U."/>
            <person name="Kuo D.H."/>
            <person name="Larsson T."/>
            <person name="Lv J."/>
            <person name="Arendt D."/>
            <person name="Savage R."/>
            <person name="Osoegawa K."/>
            <person name="de Jong P."/>
            <person name="Grimwood J."/>
            <person name="Chapman J.A."/>
            <person name="Shapiro H."/>
            <person name="Aerts A."/>
            <person name="Otillar R.P."/>
            <person name="Terry A.Y."/>
            <person name="Boore J.L."/>
            <person name="Grigoriev I.V."/>
            <person name="Lindberg D.R."/>
            <person name="Seaver E.C."/>
            <person name="Weisblat D.A."/>
            <person name="Putnam N.H."/>
            <person name="Rokhsar D.S."/>
        </authorList>
    </citation>
    <scope>NUCLEOTIDE SEQUENCE</scope>
    <source>
        <strain evidence="2 4">I ESC-2004</strain>
    </source>
</reference>
<evidence type="ECO:0000259" key="1">
    <source>
        <dbReference type="Pfam" id="PF01936"/>
    </source>
</evidence>
<dbReference type="GO" id="GO:1905762">
    <property type="term" value="F:CCR4-NOT complex binding"/>
    <property type="evidence" value="ECO:0007669"/>
    <property type="project" value="TreeGrafter"/>
</dbReference>
<protein>
    <recommendedName>
        <fullName evidence="1">NYN domain-containing protein</fullName>
    </recommendedName>
</protein>
<proteinExistence type="predicted"/>
<dbReference type="Pfam" id="PF01936">
    <property type="entry name" value="NYN"/>
    <property type="match status" value="1"/>
</dbReference>
<dbReference type="GO" id="GO:0010468">
    <property type="term" value="P:regulation of gene expression"/>
    <property type="evidence" value="ECO:0007669"/>
    <property type="project" value="InterPro"/>
</dbReference>
<dbReference type="GO" id="GO:0005777">
    <property type="term" value="C:peroxisome"/>
    <property type="evidence" value="ECO:0007669"/>
    <property type="project" value="InterPro"/>
</dbReference>
<evidence type="ECO:0000313" key="2">
    <source>
        <dbReference type="EMBL" id="ELT96316.1"/>
    </source>
</evidence>
<evidence type="ECO:0000313" key="3">
    <source>
        <dbReference type="EnsemblMetazoa" id="CapteP189890"/>
    </source>
</evidence>
<dbReference type="EMBL" id="AMQN01011392">
    <property type="status" value="NOT_ANNOTATED_CDS"/>
    <property type="molecule type" value="Genomic_DNA"/>
</dbReference>
<dbReference type="GO" id="GO:0004540">
    <property type="term" value="F:RNA nuclease activity"/>
    <property type="evidence" value="ECO:0007669"/>
    <property type="project" value="InterPro"/>
</dbReference>
<dbReference type="EMBL" id="AMQN01011391">
    <property type="status" value="NOT_ANNOTATED_CDS"/>
    <property type="molecule type" value="Genomic_DNA"/>
</dbReference>
<dbReference type="EnsemblMetazoa" id="CapteT189890">
    <property type="protein sequence ID" value="CapteP189890"/>
    <property type="gene ID" value="CapteG189890"/>
</dbReference>
<name>R7TY25_CAPTE</name>
<gene>
    <name evidence="2" type="ORF">CAPTEDRAFT_189890</name>
</gene>
<feature type="domain" description="NYN" evidence="1">
    <location>
        <begin position="8"/>
        <end position="81"/>
    </location>
</feature>
<accession>R7TY25</accession>
<dbReference type="PANTHER" id="PTHR14379">
    <property type="entry name" value="LIMKAIN B LKAP"/>
    <property type="match status" value="1"/>
</dbReference>
<organism evidence="2">
    <name type="scientific">Capitella teleta</name>
    <name type="common">Polychaete worm</name>
    <dbReference type="NCBI Taxonomy" id="283909"/>
    <lineage>
        <taxon>Eukaryota</taxon>
        <taxon>Metazoa</taxon>
        <taxon>Spiralia</taxon>
        <taxon>Lophotrochozoa</taxon>
        <taxon>Annelida</taxon>
        <taxon>Polychaeta</taxon>
        <taxon>Sedentaria</taxon>
        <taxon>Scolecida</taxon>
        <taxon>Capitellidae</taxon>
        <taxon>Capitella</taxon>
    </lineage>
</organism>
<dbReference type="Proteomes" id="UP000014760">
    <property type="component" value="Unassembled WGS sequence"/>
</dbReference>
<keyword evidence="4" id="KW-1185">Reference proteome</keyword>
<dbReference type="STRING" id="283909.R7TY25"/>
<dbReference type="InterPro" id="IPR024768">
    <property type="entry name" value="Marf1"/>
</dbReference>
<reference evidence="4" key="1">
    <citation type="submission" date="2012-12" db="EMBL/GenBank/DDBJ databases">
        <authorList>
            <person name="Hellsten U."/>
            <person name="Grimwood J."/>
            <person name="Chapman J.A."/>
            <person name="Shapiro H."/>
            <person name="Aerts A."/>
            <person name="Otillar R.P."/>
            <person name="Terry A.Y."/>
            <person name="Boore J.L."/>
            <person name="Simakov O."/>
            <person name="Marletaz F."/>
            <person name="Cho S.-J."/>
            <person name="Edsinger-Gonzales E."/>
            <person name="Havlak P."/>
            <person name="Kuo D.-H."/>
            <person name="Larsson T."/>
            <person name="Lv J."/>
            <person name="Arendt D."/>
            <person name="Savage R."/>
            <person name="Osoegawa K."/>
            <person name="de Jong P."/>
            <person name="Lindberg D.R."/>
            <person name="Seaver E.C."/>
            <person name="Weisblat D.A."/>
            <person name="Putnam N.H."/>
            <person name="Grigoriev I.V."/>
            <person name="Rokhsar D.S."/>
        </authorList>
    </citation>
    <scope>NUCLEOTIDE SEQUENCE</scope>
    <source>
        <strain evidence="4">I ESC-2004</strain>
    </source>
</reference>
<reference evidence="3" key="3">
    <citation type="submission" date="2015-06" db="UniProtKB">
        <authorList>
            <consortium name="EnsemblMetazoa"/>
        </authorList>
    </citation>
    <scope>IDENTIFICATION</scope>
</reference>
<sequence length="134" mass="15338">MWERVTVVHINSTCKNAADKIRQSIRRFAAVYQPPATILLISGDVNFASDLSDLRFRHHYHVILLHPKTTAEALIVCAHEHHCFEEISDHRPQRTGWGISDRACSREFPSREIGIFKFSHFPGRRSGNSGKMDT</sequence>
<dbReference type="HOGENOM" id="CLU_1898210_0_0_1"/>